<gene>
    <name evidence="1" type="ORF">SAMEA4412673_01825</name>
</gene>
<dbReference type="EMBL" id="LT906468">
    <property type="protein sequence ID" value="SNV49611.1"/>
    <property type="molecule type" value="Genomic_DNA"/>
</dbReference>
<evidence type="ECO:0000313" key="1">
    <source>
        <dbReference type="EMBL" id="SNV49611.1"/>
    </source>
</evidence>
<protein>
    <submittedName>
        <fullName evidence="1">Protein of uncharacterized function (DUF567)</fullName>
    </submittedName>
</protein>
<dbReference type="InterPro" id="IPR025659">
    <property type="entry name" value="Tubby-like_C"/>
</dbReference>
<dbReference type="AlphaFoldDB" id="A0AAJ4XBD0"/>
<evidence type="ECO:0000313" key="2">
    <source>
        <dbReference type="Proteomes" id="UP000215355"/>
    </source>
</evidence>
<dbReference type="InterPro" id="IPR007612">
    <property type="entry name" value="LOR"/>
</dbReference>
<dbReference type="KEGG" id="smiz:4412673_01825"/>
<reference evidence="1 2" key="1">
    <citation type="submission" date="2017-06" db="EMBL/GenBank/DDBJ databases">
        <authorList>
            <consortium name="Pathogen Informatics"/>
        </authorList>
    </citation>
    <scope>NUCLEOTIDE SEQUENCE [LARGE SCALE GENOMIC DNA]</scope>
    <source>
        <strain evidence="1 2">NCTC12149</strain>
    </source>
</reference>
<dbReference type="Proteomes" id="UP000215355">
    <property type="component" value="Chromosome 1"/>
</dbReference>
<organism evidence="1 2">
    <name type="scientific">Sphingobacterium mizutaii</name>
    <dbReference type="NCBI Taxonomy" id="1010"/>
    <lineage>
        <taxon>Bacteria</taxon>
        <taxon>Pseudomonadati</taxon>
        <taxon>Bacteroidota</taxon>
        <taxon>Sphingobacteriia</taxon>
        <taxon>Sphingobacteriales</taxon>
        <taxon>Sphingobacteriaceae</taxon>
        <taxon>Sphingobacterium</taxon>
    </lineage>
</organism>
<dbReference type="Pfam" id="PF04525">
    <property type="entry name" value="LOR"/>
    <property type="match status" value="1"/>
</dbReference>
<name>A0AAJ4XBD0_9SPHI</name>
<accession>A0AAJ4XBD0</accession>
<dbReference type="SUPFAM" id="SSF54518">
    <property type="entry name" value="Tubby C-terminal domain-like"/>
    <property type="match status" value="1"/>
</dbReference>
<dbReference type="RefSeq" id="WP_093095938.1">
    <property type="nucleotide sequence ID" value="NZ_CP158798.1"/>
</dbReference>
<sequence length="197" mass="23362">MKDLQYPLHFQFRVTSLANDFSAKDANGNSIYYVREKIFSWRDHIMVYRDESKAELLYELRSNKLIDFQQTFTISDRTGKVIGKVRRKSIKSLWRSTFNLMDSNDVQDHTIKEKNPWVKFWDGLFGELPLIGILSGYVFNPAYILRNDRDEPVFEIVKEPSFFGRKFTVNKLTQQEVDDERFVLSLMLMVLIERRNG</sequence>
<proteinExistence type="predicted"/>